<feature type="domain" description="Dynein axonemal assembly factor 5 TPR repeats" evidence="8">
    <location>
        <begin position="1068"/>
        <end position="1169"/>
    </location>
</feature>
<keyword evidence="3" id="KW-0677">Repeat</keyword>
<keyword evidence="2" id="KW-0963">Cytoplasm</keyword>
<accession>A0A8D8QZB7</accession>
<dbReference type="InterPro" id="IPR011989">
    <property type="entry name" value="ARM-like"/>
</dbReference>
<sequence>MAGVPNPNDELMLLERVFLRIGSAETDEQLESMVSKFLPPVLLKLSSTHEEVKKKVLELLTHISKRIKARPHIQLPVKSLLDLYQDPNSNSFIVNFAIIYIKIGFPRLPPASQAELLQVLLKALSGKVTAHQDSLLLLVTSALYHLDLSHSKEKQNEPLFETIRANPTLRKLLFEFLLDVLVMPYGFNFEGTAPPGMSIVTYKRVMADGIIDSPDTLEKIKCGVLKFVSNKILPEPESFCLYVVAAADTRHNVASDGDLELRRIIGGIDWSNAQLVAPLYTLYLGVKTNELERRKLGANIRLRMKILPYLSRCRGSAVIWPTAIQVLFDSLYGENTISKLKALALQFARVIIQQVDANHLKSVGPVLLKSGFLQLLTDENFEQSARQHVYSIIGHLVNKVPTLIQKDLSLIDQFFKALSTEELPDVQISIRESLLTMSASFTNLDSELSGKLLSVLTTQMESQNPMARLVVARYLSCVYNASHAESRYLLLLASGDVKDDVSNEAFKALYGPSYQRLSNAQDLENVNFEVPHFPDLINLIAEKASQRETDPNLRTILRNNILPFNVKTFVEILNYLSVCLTRSAGAKCRSHPNDDTSLIGAYLSNLQATEPAILQHYLKLINQLLNTEKDVVALRCLVETVSIVPHLLGSEFSTKLSWMEGLLSHTREDIRTAAASLLGAVSSHTQSNDELSLTCTSLLNTLQETSSFVVEQQHGTLLSLASIVERRSFRQASNPSPGNELPSALHKSVALSTVEFLSHSQPLLMSAACSAIGQIGRVLPLPFSDDVTKDIANPGKLDVVNKLEEIFNSSNITTKIKERAVESLGLLCLSTGFPHRKLIIEKLISKAKMNKEIEIHLEAGFALVNCVLGPYSPQARDFWSETESDFKVKHLSVDQQTLDLLQWVLTEILDNIVPVVHPHSRQASCIWLLTLFKRCHHLDPVSQSLVRIQSAFMDFLSDNNDIIQDFASKGLAIVYEAGPEDMKKELVSLLVQQLVEGRKTAPKVTQDTKIFEEGLITTPSGGNLSTYKELCALASETNQPDLVYKFMHLVNHKAIWDSKKGAAFGFSSIIKSAGDDLTPYLSKIIPKLYRYQFDPVPKIQTSMASIWSAIVPETTKTIDLYHKEIFADLISNVTSGQWRVRLSCCVALADFLRGGGAKVFDDCVPQFAELWRQIFRVMDDVHEGTRHAAVTTGKTLATICVRHLEVGGKAGRVLVETILPVLLDQGVYSSVQEVVKLSLETISKIVGTCGEILKPHLTKLIPALLQATGELESPLLSYVSVRSGTDSNRQEVIDSARASAAKSHYTTETVTRCVPFVTEDLLTDMLPRLIELLGNNIGLGAKVATAHFFVLLAHQMQPAELQPYSGKILRVLLSGLTDRNSTLRKTYAQTIGHVIRSAKDSSVDKLFEKLNTSYLEKEDEGVRTAIGQTLQAICRQNQELVRARPDTIVPLVLFAMHMNKKKDDPQSMAHAEMWEDVWHEVAPGTEIMLNRHIESVCSLLAQTLQSPSWNMKAQAARAICTVASKVGNNLEDKHFVNLVNILVNGLAGRTWEGKEYLLDALAILCKNSRNLTSSVDMDAVTDSVLKECAKEQNMVYRQKALKALGQILQALEKDRFSQVYDLVQSILSKDFDSSDACDQEDRDQVSKSREEFLHLREIAFNVLGESWPLNQETQKKYQEQVALQCVQYMNNNTRQVQVSVMVALYSFVDKLLLLAEPPSEQQSKVLSHIHQAIDCAFSVGKHTRLRKESLGVLLLTLKKLRENKNQIAYKTFSQLFDKHSEELAKDTSPEVKSRYVDIKDQLSKN</sequence>
<keyword evidence="4 9" id="KW-0647">Proteasome</keyword>
<dbReference type="SUPFAM" id="SSF48371">
    <property type="entry name" value="ARM repeat"/>
    <property type="match status" value="3"/>
</dbReference>
<organism evidence="9">
    <name type="scientific">Cacopsylla melanoneura</name>
    <dbReference type="NCBI Taxonomy" id="428564"/>
    <lineage>
        <taxon>Eukaryota</taxon>
        <taxon>Metazoa</taxon>
        <taxon>Ecdysozoa</taxon>
        <taxon>Arthropoda</taxon>
        <taxon>Hexapoda</taxon>
        <taxon>Insecta</taxon>
        <taxon>Pterygota</taxon>
        <taxon>Neoptera</taxon>
        <taxon>Paraneoptera</taxon>
        <taxon>Hemiptera</taxon>
        <taxon>Sternorrhyncha</taxon>
        <taxon>Psylloidea</taxon>
        <taxon>Psyllidae</taxon>
        <taxon>Psyllinae</taxon>
        <taxon>Cacopsylla</taxon>
    </lineage>
</organism>
<evidence type="ECO:0000313" key="9">
    <source>
        <dbReference type="EMBL" id="CAG6640846.1"/>
    </source>
</evidence>
<protein>
    <submittedName>
        <fullName evidence="9">Proteasome-associated protein ECM29 homolog</fullName>
    </submittedName>
</protein>
<dbReference type="Pfam" id="PF24492">
    <property type="entry name" value="HEAT_ECM29"/>
    <property type="match status" value="1"/>
</dbReference>
<dbReference type="InterPro" id="IPR057978">
    <property type="entry name" value="TPR_DAAF5"/>
</dbReference>
<dbReference type="Pfam" id="PF13001">
    <property type="entry name" value="ECM29_N"/>
    <property type="match status" value="1"/>
</dbReference>
<evidence type="ECO:0000259" key="5">
    <source>
        <dbReference type="Pfam" id="PF13001"/>
    </source>
</evidence>
<dbReference type="InterPro" id="IPR055443">
    <property type="entry name" value="HEAT_ECM29"/>
</dbReference>
<reference evidence="9" key="1">
    <citation type="submission" date="2021-05" db="EMBL/GenBank/DDBJ databases">
        <authorList>
            <person name="Alioto T."/>
            <person name="Alioto T."/>
            <person name="Gomez Garrido J."/>
        </authorList>
    </citation>
    <scope>NUCLEOTIDE SEQUENCE</scope>
</reference>
<dbReference type="Pfam" id="PF25757">
    <property type="entry name" value="TPR_DNAAF5"/>
    <property type="match status" value="1"/>
</dbReference>
<dbReference type="InterPro" id="IPR016024">
    <property type="entry name" value="ARM-type_fold"/>
</dbReference>
<dbReference type="InterPro" id="IPR024372">
    <property type="entry name" value="Ecm29_N"/>
</dbReference>
<name>A0A8D8QZB7_9HEMI</name>
<evidence type="ECO:0000259" key="7">
    <source>
        <dbReference type="Pfam" id="PF24492"/>
    </source>
</evidence>
<feature type="domain" description="Proteasome component Ecm29 N-terminal" evidence="5">
    <location>
        <begin position="14"/>
        <end position="493"/>
    </location>
</feature>
<dbReference type="GO" id="GO:0043248">
    <property type="term" value="P:proteasome assembly"/>
    <property type="evidence" value="ECO:0007669"/>
    <property type="project" value="InterPro"/>
</dbReference>
<dbReference type="Pfam" id="PF23731">
    <property type="entry name" value="ARM_ECM29_C"/>
    <property type="match status" value="1"/>
</dbReference>
<feature type="domain" description="ECM29 ARM-like repeats" evidence="6">
    <location>
        <begin position="590"/>
        <end position="775"/>
    </location>
</feature>
<dbReference type="PANTHER" id="PTHR23346">
    <property type="entry name" value="TRANSLATIONAL ACTIVATOR GCN1-RELATED"/>
    <property type="match status" value="1"/>
</dbReference>
<comment type="subcellular location">
    <subcellularLocation>
        <location evidence="1">Cytoplasm</location>
    </subcellularLocation>
</comment>
<dbReference type="PANTHER" id="PTHR23346:SF19">
    <property type="entry name" value="PROTEASOME ADAPTER AND SCAFFOLD PROTEIN ECM29"/>
    <property type="match status" value="1"/>
</dbReference>
<dbReference type="Pfam" id="PF23702">
    <property type="entry name" value="ARM_ECM29"/>
    <property type="match status" value="1"/>
</dbReference>
<evidence type="ECO:0000256" key="3">
    <source>
        <dbReference type="ARBA" id="ARBA00022737"/>
    </source>
</evidence>
<dbReference type="GO" id="GO:0036503">
    <property type="term" value="P:ERAD pathway"/>
    <property type="evidence" value="ECO:0007669"/>
    <property type="project" value="TreeGrafter"/>
</dbReference>
<dbReference type="GO" id="GO:0005634">
    <property type="term" value="C:nucleus"/>
    <property type="evidence" value="ECO:0007669"/>
    <property type="project" value="TreeGrafter"/>
</dbReference>
<dbReference type="Gene3D" id="1.25.10.10">
    <property type="entry name" value="Leucine-rich Repeat Variant"/>
    <property type="match status" value="3"/>
</dbReference>
<proteinExistence type="predicted"/>
<evidence type="ECO:0000256" key="4">
    <source>
        <dbReference type="ARBA" id="ARBA00022942"/>
    </source>
</evidence>
<dbReference type="EMBL" id="HBUF01114279">
    <property type="protein sequence ID" value="CAG6640846.1"/>
    <property type="molecule type" value="Transcribed_RNA"/>
</dbReference>
<dbReference type="GO" id="GO:0000502">
    <property type="term" value="C:proteasome complex"/>
    <property type="evidence" value="ECO:0007669"/>
    <property type="project" value="UniProtKB-KW"/>
</dbReference>
<evidence type="ECO:0000259" key="6">
    <source>
        <dbReference type="Pfam" id="PF23702"/>
    </source>
</evidence>
<feature type="domain" description="Proteasome adapter and scaffold protein ECM29 HEAT-repeat" evidence="7">
    <location>
        <begin position="1253"/>
        <end position="1415"/>
    </location>
</feature>
<dbReference type="GO" id="GO:0060090">
    <property type="term" value="F:molecular adaptor activity"/>
    <property type="evidence" value="ECO:0007669"/>
    <property type="project" value="InterPro"/>
</dbReference>
<evidence type="ECO:0000256" key="2">
    <source>
        <dbReference type="ARBA" id="ARBA00022490"/>
    </source>
</evidence>
<dbReference type="InterPro" id="IPR055444">
    <property type="entry name" value="ARM_ECM29"/>
</dbReference>
<dbReference type="GO" id="GO:0005737">
    <property type="term" value="C:cytoplasm"/>
    <property type="evidence" value="ECO:0007669"/>
    <property type="project" value="UniProtKB-SubCell"/>
</dbReference>
<evidence type="ECO:0000256" key="1">
    <source>
        <dbReference type="ARBA" id="ARBA00004496"/>
    </source>
</evidence>
<evidence type="ECO:0000259" key="8">
    <source>
        <dbReference type="Pfam" id="PF25757"/>
    </source>
</evidence>